<dbReference type="InterPro" id="IPR046451">
    <property type="entry name" value="HgmA_C"/>
</dbReference>
<dbReference type="Pfam" id="PF20510">
    <property type="entry name" value="HgmA_N"/>
    <property type="match status" value="1"/>
</dbReference>
<feature type="binding site" evidence="10">
    <location>
        <position position="397"/>
    </location>
    <ligand>
        <name>homogentisate</name>
        <dbReference type="ChEBI" id="CHEBI:16169"/>
    </ligand>
</feature>
<organism evidence="13 14">
    <name type="scientific">Alternaria atra</name>
    <dbReference type="NCBI Taxonomy" id="119953"/>
    <lineage>
        <taxon>Eukaryota</taxon>
        <taxon>Fungi</taxon>
        <taxon>Dikarya</taxon>
        <taxon>Ascomycota</taxon>
        <taxon>Pezizomycotina</taxon>
        <taxon>Dothideomycetes</taxon>
        <taxon>Pleosporomycetidae</taxon>
        <taxon>Pleosporales</taxon>
        <taxon>Pleosporineae</taxon>
        <taxon>Pleosporaceae</taxon>
        <taxon>Alternaria</taxon>
        <taxon>Alternaria sect. Ulocladioides</taxon>
    </lineage>
</organism>
<dbReference type="RefSeq" id="XP_043173075.1">
    <property type="nucleotide sequence ID" value="XM_043317140.1"/>
</dbReference>
<proteinExistence type="inferred from homology"/>
<evidence type="ECO:0000256" key="10">
    <source>
        <dbReference type="PIRSR" id="PIRSR605708-2"/>
    </source>
</evidence>
<dbReference type="GO" id="GO:0005737">
    <property type="term" value="C:cytoplasm"/>
    <property type="evidence" value="ECO:0007669"/>
    <property type="project" value="TreeGrafter"/>
</dbReference>
<dbReference type="OrthoDB" id="1689029at2759"/>
<dbReference type="EMBL" id="CAJRGZ010000025">
    <property type="protein sequence ID" value="CAG5180926.1"/>
    <property type="molecule type" value="Genomic_DNA"/>
</dbReference>
<evidence type="ECO:0000259" key="12">
    <source>
        <dbReference type="Pfam" id="PF20510"/>
    </source>
</evidence>
<dbReference type="InterPro" id="IPR005708">
    <property type="entry name" value="Homogentis_dOase"/>
</dbReference>
<comment type="caution">
    <text evidence="13">The sequence shown here is derived from an EMBL/GenBank/DDBJ whole genome shotgun (WGS) entry which is preliminary data.</text>
</comment>
<keyword evidence="5 10" id="KW-0479">Metal-binding</keyword>
<sequence>MSLQQYVPGTAFFISELYEYLEGLGNYHQSEAITAAIPKVNNSPMRPPLDLKTEKLSGSAFVGPRSLAVHTWVYRVRPSVIHGKHVPFRHDSESGNPTKGTNLTPDSKLWEKFPLQQASDWFSQRLIGATGDPALKSGLSTWAYNINKGMDTNTAFASLDGEALIVPQLGALDITTELGKLLVRAGEIAVIPRGLRYRVQLVNGIPSRGFISELYQGHYRLPELGIMGTSGAANVRDFQIPSAYFDGQIVEKDGYRIATTLENKWRIISRLNYKLFACEQDHTPFDIAGWHGTLYPYKYDLGKFDYLANVHFGHKDPSAHTVLTAQTYGKTPNTAVVDFIIFGKRHEAALDTHRLPWYHRNTMNEFSYAIWTGRPPTDESEIIGFPGVFSAGAVAAHGPSDEEYRALQEVEGMKPVLTMDGPLTIAMFETECPLYFTDWAMEMARENRAVEMRGIAE</sequence>
<evidence type="ECO:0000256" key="5">
    <source>
        <dbReference type="ARBA" id="ARBA00022723"/>
    </source>
</evidence>
<keyword evidence="8 10" id="KW-0408">Iron</keyword>
<feature type="domain" description="Homogentisate 1,2-dioxygenase N-terminal" evidence="12">
    <location>
        <begin position="19"/>
        <end position="301"/>
    </location>
</feature>
<comment type="cofactor">
    <cofactor evidence="1 10">
        <name>Fe cation</name>
        <dbReference type="ChEBI" id="CHEBI:24875"/>
    </cofactor>
</comment>
<evidence type="ECO:0000256" key="4">
    <source>
        <dbReference type="ARBA" id="ARBA00013127"/>
    </source>
</evidence>
<dbReference type="Pfam" id="PF04209">
    <property type="entry name" value="HgmA_C"/>
    <property type="match status" value="1"/>
</dbReference>
<dbReference type="Gene3D" id="2.60.120.10">
    <property type="entry name" value="Jelly Rolls"/>
    <property type="match status" value="1"/>
</dbReference>
<dbReference type="InterPro" id="IPR011051">
    <property type="entry name" value="RmlC_Cupin_sf"/>
</dbReference>
<comment type="similarity">
    <text evidence="3">Belongs to the homogentisate dioxygenase family.</text>
</comment>
<keyword evidence="6" id="KW-0223">Dioxygenase</keyword>
<evidence type="ECO:0000256" key="6">
    <source>
        <dbReference type="ARBA" id="ARBA00022964"/>
    </source>
</evidence>
<feature type="binding site" evidence="10">
    <location>
        <position position="359"/>
    </location>
    <ligand>
        <name>Fe cation</name>
        <dbReference type="ChEBI" id="CHEBI:24875"/>
    </ligand>
</feature>
<evidence type="ECO:0000256" key="1">
    <source>
        <dbReference type="ARBA" id="ARBA00001962"/>
    </source>
</evidence>
<evidence type="ECO:0000256" key="2">
    <source>
        <dbReference type="ARBA" id="ARBA00004704"/>
    </source>
</evidence>
<dbReference type="GO" id="GO:0004411">
    <property type="term" value="F:homogentisate 1,2-dioxygenase activity"/>
    <property type="evidence" value="ECO:0007669"/>
    <property type="project" value="UniProtKB-EC"/>
</dbReference>
<feature type="domain" description="Homogentisate 1,2-dioxygenase C-terminal" evidence="11">
    <location>
        <begin position="303"/>
        <end position="445"/>
    </location>
</feature>
<dbReference type="SUPFAM" id="SSF51182">
    <property type="entry name" value="RmlC-like cupins"/>
    <property type="match status" value="1"/>
</dbReference>
<evidence type="ECO:0000256" key="3">
    <source>
        <dbReference type="ARBA" id="ARBA00007757"/>
    </source>
</evidence>
<evidence type="ECO:0000313" key="13">
    <source>
        <dbReference type="EMBL" id="CAG5180926.1"/>
    </source>
</evidence>
<evidence type="ECO:0000256" key="8">
    <source>
        <dbReference type="ARBA" id="ARBA00023004"/>
    </source>
</evidence>
<dbReference type="Proteomes" id="UP000676310">
    <property type="component" value="Unassembled WGS sequence"/>
</dbReference>
<dbReference type="GO" id="GO:0006559">
    <property type="term" value="P:L-phenylalanine catabolic process"/>
    <property type="evidence" value="ECO:0007669"/>
    <property type="project" value="UniProtKB-UniPathway"/>
</dbReference>
<evidence type="ECO:0000256" key="9">
    <source>
        <dbReference type="PIRSR" id="PIRSR605708-1"/>
    </source>
</evidence>
<dbReference type="InterPro" id="IPR014710">
    <property type="entry name" value="RmlC-like_jellyroll"/>
</dbReference>
<keyword evidence="14" id="KW-1185">Reference proteome</keyword>
<dbReference type="UniPathway" id="UPA00139">
    <property type="reaction ID" value="UER00339"/>
</dbReference>
<feature type="active site" description="Proton acceptor" evidence="9">
    <location>
        <position position="314"/>
    </location>
</feature>
<dbReference type="GO" id="GO:0046872">
    <property type="term" value="F:metal ion binding"/>
    <property type="evidence" value="ECO:0007669"/>
    <property type="project" value="UniProtKB-KW"/>
</dbReference>
<protein>
    <recommendedName>
        <fullName evidence="4">homogentisate 1,2-dioxygenase</fullName>
        <ecNumber evidence="4">1.13.11.5</ecNumber>
    </recommendedName>
</protein>
<dbReference type="GeneID" id="67021735"/>
<dbReference type="InterPro" id="IPR046452">
    <property type="entry name" value="HgmA_N"/>
</dbReference>
<dbReference type="AlphaFoldDB" id="A0A8J2I9J6"/>
<comment type="pathway">
    <text evidence="2">Amino-acid degradation; L-phenylalanine degradation; acetoacetate and fumarate from L-phenylalanine: step 4/6.</text>
</comment>
<accession>A0A8J2I9J6</accession>
<keyword evidence="7" id="KW-0560">Oxidoreductase</keyword>
<name>A0A8J2I9J6_9PLEO</name>
<feature type="binding site" evidence="10">
    <location>
        <position position="397"/>
    </location>
    <ligand>
        <name>Fe cation</name>
        <dbReference type="ChEBI" id="CHEBI:24875"/>
    </ligand>
</feature>
<evidence type="ECO:0000256" key="7">
    <source>
        <dbReference type="ARBA" id="ARBA00023002"/>
    </source>
</evidence>
<evidence type="ECO:0000259" key="11">
    <source>
        <dbReference type="Pfam" id="PF04209"/>
    </source>
</evidence>
<reference evidence="13" key="1">
    <citation type="submission" date="2021-05" db="EMBL/GenBank/DDBJ databases">
        <authorList>
            <person name="Stam R."/>
        </authorList>
    </citation>
    <scope>NUCLEOTIDE SEQUENCE</scope>
    <source>
        <strain evidence="13">CS162</strain>
    </source>
</reference>
<dbReference type="PANTHER" id="PTHR11056">
    <property type="entry name" value="HOMOGENTISATE 1,2-DIOXYGENASE"/>
    <property type="match status" value="1"/>
</dbReference>
<evidence type="ECO:0000313" key="14">
    <source>
        <dbReference type="Proteomes" id="UP000676310"/>
    </source>
</evidence>
<feature type="binding site" evidence="10">
    <location>
        <position position="365"/>
    </location>
    <ligand>
        <name>Fe cation</name>
        <dbReference type="ChEBI" id="CHEBI:24875"/>
    </ligand>
</feature>
<dbReference type="GO" id="GO:0006570">
    <property type="term" value="P:tyrosine metabolic process"/>
    <property type="evidence" value="ECO:0007669"/>
    <property type="project" value="InterPro"/>
</dbReference>
<dbReference type="EC" id="1.13.11.5" evidence="4"/>
<dbReference type="PANTHER" id="PTHR11056:SF0">
    <property type="entry name" value="HOMOGENTISATE 1,2-DIOXYGENASE"/>
    <property type="match status" value="1"/>
</dbReference>
<gene>
    <name evidence="13" type="ORF">ALTATR162_LOCUS9506</name>
</gene>